<name>A0A2W7NQP4_9BACT</name>
<comment type="caution">
    <text evidence="10">The sequence shown here is derived from an EMBL/GenBank/DDBJ whole genome shotgun (WGS) entry which is preliminary data.</text>
</comment>
<gene>
    <name evidence="10" type="ORF">LX69_00395</name>
</gene>
<sequence>MKTSLNIILTGNGKGKTTSALGMVLRALGNDQRVCVIQFIKSPDSEYGEKRMLDRLGVENYQMGAGFTWVADKQKSLETAAEAWAMACKRIMSGEYDLVVLDEVNHIFNFNKTVGQELISTDQAIDLMRNKPAHTHLVFTGRYAPQAIMDAADTVSDIQCVKHHYQQGVKAAPGIEF</sequence>
<dbReference type="GO" id="GO:0009236">
    <property type="term" value="P:cobalamin biosynthetic process"/>
    <property type="evidence" value="ECO:0007669"/>
    <property type="project" value="InterPro"/>
</dbReference>
<dbReference type="PANTHER" id="PTHR46638:SF1">
    <property type="entry name" value="CORRINOID ADENOSYLTRANSFERASE"/>
    <property type="match status" value="1"/>
</dbReference>
<evidence type="ECO:0000313" key="11">
    <source>
        <dbReference type="Proteomes" id="UP000249239"/>
    </source>
</evidence>
<keyword evidence="11" id="KW-1185">Reference proteome</keyword>
<evidence type="ECO:0000256" key="7">
    <source>
        <dbReference type="ARBA" id="ARBA00033354"/>
    </source>
</evidence>
<evidence type="ECO:0000256" key="2">
    <source>
        <dbReference type="ARBA" id="ARBA00007487"/>
    </source>
</evidence>
<dbReference type="InterPro" id="IPR027417">
    <property type="entry name" value="P-loop_NTPase"/>
</dbReference>
<comment type="function">
    <text evidence="4">Required for both de novo synthesis of the corrin ring for the assimilation of exogenous corrinoids. Participates in the adenosylation of a variety of incomplete and complete corrinoids.</text>
</comment>
<dbReference type="CDD" id="cd00561">
    <property type="entry name" value="CobA_ACA"/>
    <property type="match status" value="1"/>
</dbReference>
<dbReference type="RefSeq" id="WP_111444124.1">
    <property type="nucleotide sequence ID" value="NZ_QKZK01000002.1"/>
</dbReference>
<accession>A0A2W7NQP4</accession>
<dbReference type="OrthoDB" id="9810309at2"/>
<evidence type="ECO:0000313" key="10">
    <source>
        <dbReference type="EMBL" id="PZX20397.1"/>
    </source>
</evidence>
<dbReference type="GO" id="GO:0005524">
    <property type="term" value="F:ATP binding"/>
    <property type="evidence" value="ECO:0007669"/>
    <property type="project" value="InterPro"/>
</dbReference>
<dbReference type="AlphaFoldDB" id="A0A2W7NQP4"/>
<evidence type="ECO:0000256" key="9">
    <source>
        <dbReference type="ARBA" id="ARBA00048692"/>
    </source>
</evidence>
<dbReference type="NCBIfam" id="TIGR00708">
    <property type="entry name" value="cobA"/>
    <property type="match status" value="1"/>
</dbReference>
<dbReference type="Gene3D" id="3.40.50.300">
    <property type="entry name" value="P-loop containing nucleotide triphosphate hydrolases"/>
    <property type="match status" value="1"/>
</dbReference>
<dbReference type="Proteomes" id="UP000249239">
    <property type="component" value="Unassembled WGS sequence"/>
</dbReference>
<evidence type="ECO:0000256" key="1">
    <source>
        <dbReference type="ARBA" id="ARBA00005121"/>
    </source>
</evidence>
<evidence type="ECO:0000256" key="3">
    <source>
        <dbReference type="ARBA" id="ARBA00012454"/>
    </source>
</evidence>
<dbReference type="InterPro" id="IPR003724">
    <property type="entry name" value="CblAdoTrfase_CobA"/>
</dbReference>
<comment type="catalytic activity">
    <reaction evidence="8">
        <text>2 cob(II)yrinate a,c diamide + reduced [electron-transfer flavoprotein] + 2 ATP = 2 adenosylcob(III)yrinate a,c-diamide + 2 triphosphate + oxidized [electron-transfer flavoprotein] + 3 H(+)</text>
        <dbReference type="Rhea" id="RHEA:11528"/>
        <dbReference type="Rhea" id="RHEA-COMP:10685"/>
        <dbReference type="Rhea" id="RHEA-COMP:10686"/>
        <dbReference type="ChEBI" id="CHEBI:15378"/>
        <dbReference type="ChEBI" id="CHEBI:18036"/>
        <dbReference type="ChEBI" id="CHEBI:30616"/>
        <dbReference type="ChEBI" id="CHEBI:57692"/>
        <dbReference type="ChEBI" id="CHEBI:58307"/>
        <dbReference type="ChEBI" id="CHEBI:58503"/>
        <dbReference type="ChEBI" id="CHEBI:58537"/>
        <dbReference type="EC" id="2.5.1.17"/>
    </reaction>
</comment>
<keyword evidence="10" id="KW-0808">Transferase</keyword>
<dbReference type="SUPFAM" id="SSF52540">
    <property type="entry name" value="P-loop containing nucleoside triphosphate hydrolases"/>
    <property type="match status" value="1"/>
</dbReference>
<evidence type="ECO:0000256" key="6">
    <source>
        <dbReference type="ARBA" id="ARBA00033334"/>
    </source>
</evidence>
<dbReference type="PIRSF" id="PIRSF015617">
    <property type="entry name" value="Adensltrnsf_CobA"/>
    <property type="match status" value="1"/>
</dbReference>
<dbReference type="EC" id="2.5.1.17" evidence="3"/>
<dbReference type="Pfam" id="PF02572">
    <property type="entry name" value="CobA_CobO_BtuR"/>
    <property type="match status" value="1"/>
</dbReference>
<protein>
    <recommendedName>
        <fullName evidence="3">corrinoid adenosyltransferase</fullName>
        <ecNumber evidence="3">2.5.1.17</ecNumber>
    </recommendedName>
    <alternativeName>
        <fullName evidence="5">Cob(II)alamin adenosyltransferase</fullName>
    </alternativeName>
    <alternativeName>
        <fullName evidence="7">Cob(II)yrinic acid a,c-diamide adenosyltransferase</fullName>
    </alternativeName>
    <alternativeName>
        <fullName evidence="6">Cobinamide/cobalamin adenosyltransferase</fullName>
    </alternativeName>
</protein>
<evidence type="ECO:0000256" key="5">
    <source>
        <dbReference type="ARBA" id="ARBA00031529"/>
    </source>
</evidence>
<proteinExistence type="inferred from homology"/>
<organism evidence="10 11">
    <name type="scientific">Breznakibacter xylanolyticus</name>
    <dbReference type="NCBI Taxonomy" id="990"/>
    <lineage>
        <taxon>Bacteria</taxon>
        <taxon>Pseudomonadati</taxon>
        <taxon>Bacteroidota</taxon>
        <taxon>Bacteroidia</taxon>
        <taxon>Marinilabiliales</taxon>
        <taxon>Marinilabiliaceae</taxon>
        <taxon>Breznakibacter</taxon>
    </lineage>
</organism>
<evidence type="ECO:0000256" key="4">
    <source>
        <dbReference type="ARBA" id="ARBA00024929"/>
    </source>
</evidence>
<evidence type="ECO:0000256" key="8">
    <source>
        <dbReference type="ARBA" id="ARBA00048555"/>
    </source>
</evidence>
<dbReference type="GO" id="GO:0008817">
    <property type="term" value="F:corrinoid adenosyltransferase activity"/>
    <property type="evidence" value="ECO:0007669"/>
    <property type="project" value="UniProtKB-EC"/>
</dbReference>
<dbReference type="PANTHER" id="PTHR46638">
    <property type="entry name" value="CORRINOID ADENOSYLTRANSFERASE"/>
    <property type="match status" value="1"/>
</dbReference>
<reference evidence="10 11" key="1">
    <citation type="submission" date="2018-06" db="EMBL/GenBank/DDBJ databases">
        <title>Genomic Encyclopedia of Archaeal and Bacterial Type Strains, Phase II (KMG-II): from individual species to whole genera.</title>
        <authorList>
            <person name="Goeker M."/>
        </authorList>
    </citation>
    <scope>NUCLEOTIDE SEQUENCE [LARGE SCALE GENOMIC DNA]</scope>
    <source>
        <strain evidence="10 11">DSM 6779</strain>
    </source>
</reference>
<comment type="pathway">
    <text evidence="1">Cofactor biosynthesis; adenosylcobalamin biosynthesis; adenosylcobalamin from cob(II)yrinate a,c-diamide: step 2/7.</text>
</comment>
<comment type="similarity">
    <text evidence="2">Belongs to the Cob(I)alamin adenosyltransferase family.</text>
</comment>
<dbReference type="EMBL" id="QKZK01000002">
    <property type="protein sequence ID" value="PZX20397.1"/>
    <property type="molecule type" value="Genomic_DNA"/>
</dbReference>
<comment type="catalytic activity">
    <reaction evidence="9">
        <text>2 cob(II)alamin + reduced [electron-transfer flavoprotein] + 2 ATP = 2 adenosylcob(III)alamin + 2 triphosphate + oxidized [electron-transfer flavoprotein] + 3 H(+)</text>
        <dbReference type="Rhea" id="RHEA:28671"/>
        <dbReference type="Rhea" id="RHEA-COMP:10685"/>
        <dbReference type="Rhea" id="RHEA-COMP:10686"/>
        <dbReference type="ChEBI" id="CHEBI:15378"/>
        <dbReference type="ChEBI" id="CHEBI:16304"/>
        <dbReference type="ChEBI" id="CHEBI:18036"/>
        <dbReference type="ChEBI" id="CHEBI:18408"/>
        <dbReference type="ChEBI" id="CHEBI:30616"/>
        <dbReference type="ChEBI" id="CHEBI:57692"/>
        <dbReference type="ChEBI" id="CHEBI:58307"/>
        <dbReference type="EC" id="2.5.1.17"/>
    </reaction>
</comment>